<dbReference type="GO" id="GO:0000287">
    <property type="term" value="F:magnesium ion binding"/>
    <property type="evidence" value="ECO:0007669"/>
    <property type="project" value="InterPro"/>
</dbReference>
<protein>
    <recommendedName>
        <fullName evidence="2">4'-phosphopantetheinyl transferase domain-containing protein</fullName>
    </recommendedName>
</protein>
<sequence>MTREISERFQAVEGESHGGALYLFQCTAEELRSLSLPYLHPAELAFWDSLKYEGRRNTYLAGRYAAKRALLFSMEDCSEAERANRILIDRGVLGQPVVQGAGSMQVSITHSGTIAAALAFPEARPMGIDVELIREDRLRLLDEQMTPGETCMLREFAHPYLSMLTLCWTAKEALSKVIRTGITTPLHIFELQGIEVRDGLYFSRYRNFYQYETVSFLCAPLVCSITYPKGTAIHASSIKRKIIDSITFNLDHI</sequence>
<dbReference type="InterPro" id="IPR037143">
    <property type="entry name" value="4-PPantetheinyl_Trfase_dom_sf"/>
</dbReference>
<dbReference type="HOGENOM" id="CLU_082087_1_0_9"/>
<dbReference type="SUPFAM" id="SSF56214">
    <property type="entry name" value="4'-phosphopantetheinyl transferase"/>
    <property type="match status" value="2"/>
</dbReference>
<gene>
    <name evidence="3" type="ordered locus">KNP414_01869</name>
</gene>
<evidence type="ECO:0000259" key="2">
    <source>
        <dbReference type="Pfam" id="PF01648"/>
    </source>
</evidence>
<reference evidence="3 4" key="2">
    <citation type="journal article" date="2013" name="Genome Announc.">
        <title>Genome Sequence of Growth-Improving Paenibacillus mucilaginosus Strain KNP414.</title>
        <authorList>
            <person name="Lu J.J."/>
            <person name="Wang J.F."/>
            <person name="Hu X.F."/>
        </authorList>
    </citation>
    <scope>NUCLEOTIDE SEQUENCE [LARGE SCALE GENOMIC DNA]</scope>
    <source>
        <strain evidence="3 4">KNP414</strain>
    </source>
</reference>
<feature type="domain" description="4'-phosphopantetheinyl transferase" evidence="2">
    <location>
        <begin position="125"/>
        <end position="194"/>
    </location>
</feature>
<keyword evidence="1" id="KW-0808">Transferase</keyword>
<dbReference type="AlphaFoldDB" id="F8FQZ3"/>
<evidence type="ECO:0000313" key="3">
    <source>
        <dbReference type="EMBL" id="AEI40431.1"/>
    </source>
</evidence>
<accession>F8FQZ3</accession>
<dbReference type="EMBL" id="CP002869">
    <property type="protein sequence ID" value="AEI40431.1"/>
    <property type="molecule type" value="Genomic_DNA"/>
</dbReference>
<evidence type="ECO:0000313" key="4">
    <source>
        <dbReference type="Proteomes" id="UP000006620"/>
    </source>
</evidence>
<dbReference type="Gene3D" id="3.90.470.20">
    <property type="entry name" value="4'-phosphopantetheinyl transferase domain"/>
    <property type="match status" value="2"/>
</dbReference>
<dbReference type="InterPro" id="IPR008278">
    <property type="entry name" value="4-PPantetheinyl_Trfase_dom"/>
</dbReference>
<proteinExistence type="predicted"/>
<dbReference type="KEGG" id="pms:KNP414_01869"/>
<dbReference type="Proteomes" id="UP000006620">
    <property type="component" value="Chromosome"/>
</dbReference>
<evidence type="ECO:0000256" key="1">
    <source>
        <dbReference type="ARBA" id="ARBA00022679"/>
    </source>
</evidence>
<dbReference type="RefSeq" id="WP_013915593.1">
    <property type="nucleotide sequence ID" value="NC_015690.1"/>
</dbReference>
<dbReference type="GO" id="GO:0008897">
    <property type="term" value="F:holo-[acyl-carrier-protein] synthase activity"/>
    <property type="evidence" value="ECO:0007669"/>
    <property type="project" value="InterPro"/>
</dbReference>
<dbReference type="Pfam" id="PF01648">
    <property type="entry name" value="ACPS"/>
    <property type="match status" value="1"/>
</dbReference>
<dbReference type="PATRIC" id="fig|1036673.3.peg.1664"/>
<name>F8FQZ3_PAEMK</name>
<organism evidence="3 4">
    <name type="scientific">Paenibacillus mucilaginosus (strain KNP414)</name>
    <dbReference type="NCBI Taxonomy" id="1036673"/>
    <lineage>
        <taxon>Bacteria</taxon>
        <taxon>Bacillati</taxon>
        <taxon>Bacillota</taxon>
        <taxon>Bacilli</taxon>
        <taxon>Bacillales</taxon>
        <taxon>Paenibacillaceae</taxon>
        <taxon>Paenibacillus</taxon>
    </lineage>
</organism>
<reference evidence="4" key="1">
    <citation type="submission" date="2011-06" db="EMBL/GenBank/DDBJ databases">
        <title>Complete genome sequence of Paenibacillus mucilaginosus KNP414.</title>
        <authorList>
            <person name="Wang J."/>
            <person name="Hu S."/>
            <person name="Hu X."/>
            <person name="Zhang B."/>
            <person name="Dong D."/>
            <person name="Zhang S."/>
            <person name="Zhao K."/>
            <person name="Wu D."/>
        </authorList>
    </citation>
    <scope>NUCLEOTIDE SEQUENCE [LARGE SCALE GENOMIC DNA]</scope>
    <source>
        <strain evidence="4">KNP414</strain>
    </source>
</reference>